<keyword evidence="2" id="KW-0106">Calcium</keyword>
<dbReference type="AlphaFoldDB" id="A0A9D4UA89"/>
<dbReference type="PANTHER" id="PTHR46502">
    <property type="entry name" value="C2 DOMAIN-CONTAINING"/>
    <property type="match status" value="1"/>
</dbReference>
<feature type="region of interest" description="Disordered" evidence="3">
    <location>
        <begin position="131"/>
        <end position="173"/>
    </location>
</feature>
<gene>
    <name evidence="5" type="ORF">GOP47_0020720</name>
</gene>
<organism evidence="5 6">
    <name type="scientific">Adiantum capillus-veneris</name>
    <name type="common">Maidenhair fern</name>
    <dbReference type="NCBI Taxonomy" id="13818"/>
    <lineage>
        <taxon>Eukaryota</taxon>
        <taxon>Viridiplantae</taxon>
        <taxon>Streptophyta</taxon>
        <taxon>Embryophyta</taxon>
        <taxon>Tracheophyta</taxon>
        <taxon>Polypodiopsida</taxon>
        <taxon>Polypodiidae</taxon>
        <taxon>Polypodiales</taxon>
        <taxon>Pteridineae</taxon>
        <taxon>Pteridaceae</taxon>
        <taxon>Vittarioideae</taxon>
        <taxon>Adiantum</taxon>
    </lineage>
</organism>
<feature type="domain" description="C2" evidence="4">
    <location>
        <begin position="1"/>
        <end position="106"/>
    </location>
</feature>
<dbReference type="InterPro" id="IPR035892">
    <property type="entry name" value="C2_domain_sf"/>
</dbReference>
<evidence type="ECO:0000313" key="5">
    <source>
        <dbReference type="EMBL" id="KAI5064050.1"/>
    </source>
</evidence>
<evidence type="ECO:0000259" key="4">
    <source>
        <dbReference type="PROSITE" id="PS50004"/>
    </source>
</evidence>
<dbReference type="SUPFAM" id="SSF49562">
    <property type="entry name" value="C2 domain (Calcium/lipid-binding domain, CaLB)"/>
    <property type="match status" value="1"/>
</dbReference>
<comment type="caution">
    <text evidence="5">The sequence shown here is derived from an EMBL/GenBank/DDBJ whole genome shotgun (WGS) entry which is preliminary data.</text>
</comment>
<dbReference type="OrthoDB" id="419768at2759"/>
<dbReference type="SMART" id="SM00239">
    <property type="entry name" value="C2"/>
    <property type="match status" value="1"/>
</dbReference>
<dbReference type="Gene3D" id="2.60.40.150">
    <property type="entry name" value="C2 domain"/>
    <property type="match status" value="1"/>
</dbReference>
<accession>A0A9D4UA89</accession>
<dbReference type="Pfam" id="PF00168">
    <property type="entry name" value="C2"/>
    <property type="match status" value="1"/>
</dbReference>
<keyword evidence="1" id="KW-0479">Metal-binding</keyword>
<dbReference type="InterPro" id="IPR000008">
    <property type="entry name" value="C2_dom"/>
</dbReference>
<proteinExistence type="predicted"/>
<protein>
    <recommendedName>
        <fullName evidence="4">C2 domain-containing protein</fullName>
    </recommendedName>
</protein>
<name>A0A9D4UA89_ADICA</name>
<evidence type="ECO:0000256" key="2">
    <source>
        <dbReference type="ARBA" id="ARBA00022837"/>
    </source>
</evidence>
<evidence type="ECO:0000256" key="1">
    <source>
        <dbReference type="ARBA" id="ARBA00022723"/>
    </source>
</evidence>
<reference evidence="5" key="1">
    <citation type="submission" date="2021-01" db="EMBL/GenBank/DDBJ databases">
        <title>Adiantum capillus-veneris genome.</title>
        <authorList>
            <person name="Fang Y."/>
            <person name="Liao Q."/>
        </authorList>
    </citation>
    <scope>NUCLEOTIDE SEQUENCE</scope>
    <source>
        <strain evidence="5">H3</strain>
        <tissue evidence="5">Leaf</tissue>
    </source>
</reference>
<dbReference type="PANTHER" id="PTHR46502:SF2">
    <property type="entry name" value="16 KDA PHLOEM PROTEIN 2"/>
    <property type="match status" value="1"/>
</dbReference>
<keyword evidence="6" id="KW-1185">Reference proteome</keyword>
<evidence type="ECO:0000256" key="3">
    <source>
        <dbReference type="SAM" id="MobiDB-lite"/>
    </source>
</evidence>
<dbReference type="PROSITE" id="PS50004">
    <property type="entry name" value="C2"/>
    <property type="match status" value="1"/>
</dbReference>
<dbReference type="EMBL" id="JABFUD020000020">
    <property type="protein sequence ID" value="KAI5064050.1"/>
    <property type="molecule type" value="Genomic_DNA"/>
</dbReference>
<dbReference type="Proteomes" id="UP000886520">
    <property type="component" value="Chromosome 20"/>
</dbReference>
<evidence type="ECO:0000313" key="6">
    <source>
        <dbReference type="Proteomes" id="UP000886520"/>
    </source>
</evidence>
<dbReference type="GO" id="GO:0046872">
    <property type="term" value="F:metal ion binding"/>
    <property type="evidence" value="ECO:0007669"/>
    <property type="project" value="UniProtKB-KW"/>
</dbReference>
<sequence>MAAKGTLEVHLHGGKEMRNVEFFGKNDPYALLSYKTQDQKSKTLEGGGSDPIWDQSFFFQVEDGDDSTDVIIKIFDEDDRSKDDAIGEAKIPIGRVIEELEVPASSYDLVCTNGKTQGQVEVSLKFVPSEQESKLQPLPFHPDRPHHPHANHFNPAHHGSNGPYGDSNEGGWQ</sequence>